<accession>A0ABD5NYV6</accession>
<feature type="compositionally biased region" description="Basic and acidic residues" evidence="1">
    <location>
        <begin position="27"/>
        <end position="36"/>
    </location>
</feature>
<name>A0ABD5NYV6_9EURY</name>
<dbReference type="EMBL" id="JBHSDJ010000029">
    <property type="protein sequence ID" value="MFC4247251.1"/>
    <property type="molecule type" value="Genomic_DNA"/>
</dbReference>
<proteinExistence type="predicted"/>
<sequence>MREAFVPASRLYDVRSGNRIAHPARQASDDDVRRALENGGELA</sequence>
<dbReference type="GeneID" id="76530274"/>
<gene>
    <name evidence="2" type="ORF">ACFOZ7_09615</name>
</gene>
<comment type="caution">
    <text evidence="2">The sequence shown here is derived from an EMBL/GenBank/DDBJ whole genome shotgun (WGS) entry which is preliminary data.</text>
</comment>
<dbReference type="RefSeq" id="WP_265781581.1">
    <property type="nucleotide sequence ID" value="NZ_CP095397.1"/>
</dbReference>
<dbReference type="AlphaFoldDB" id="A0ABD5NYV6"/>
<reference evidence="2 3" key="1">
    <citation type="journal article" date="2014" name="Int. J. Syst. Evol. Microbiol.">
        <title>Complete genome sequence of Corynebacterium casei LMG S-19264T (=DSM 44701T), isolated from a smear-ripened cheese.</title>
        <authorList>
            <consortium name="US DOE Joint Genome Institute (JGI-PGF)"/>
            <person name="Walter F."/>
            <person name="Albersmeier A."/>
            <person name="Kalinowski J."/>
            <person name="Ruckert C."/>
        </authorList>
    </citation>
    <scope>NUCLEOTIDE SEQUENCE [LARGE SCALE GENOMIC DNA]</scope>
    <source>
        <strain evidence="2 3">IBRC-M 10912</strain>
    </source>
</reference>
<protein>
    <submittedName>
        <fullName evidence="2">Uncharacterized protein</fullName>
    </submittedName>
</protein>
<dbReference type="Proteomes" id="UP001595821">
    <property type="component" value="Unassembled WGS sequence"/>
</dbReference>
<evidence type="ECO:0000313" key="3">
    <source>
        <dbReference type="Proteomes" id="UP001595821"/>
    </source>
</evidence>
<organism evidence="2 3">
    <name type="scientific">Natribaculum luteum</name>
    <dbReference type="NCBI Taxonomy" id="1586232"/>
    <lineage>
        <taxon>Archaea</taxon>
        <taxon>Methanobacteriati</taxon>
        <taxon>Methanobacteriota</taxon>
        <taxon>Stenosarchaea group</taxon>
        <taxon>Halobacteria</taxon>
        <taxon>Halobacteriales</taxon>
        <taxon>Natrialbaceae</taxon>
        <taxon>Natribaculum</taxon>
    </lineage>
</organism>
<feature type="region of interest" description="Disordered" evidence="1">
    <location>
        <begin position="22"/>
        <end position="43"/>
    </location>
</feature>
<evidence type="ECO:0000256" key="1">
    <source>
        <dbReference type="SAM" id="MobiDB-lite"/>
    </source>
</evidence>
<evidence type="ECO:0000313" key="2">
    <source>
        <dbReference type="EMBL" id="MFC4247251.1"/>
    </source>
</evidence>